<dbReference type="InterPro" id="IPR036390">
    <property type="entry name" value="WH_DNA-bd_sf"/>
</dbReference>
<dbReference type="Proteomes" id="UP000323393">
    <property type="component" value="Unassembled WGS sequence"/>
</dbReference>
<dbReference type="Gene3D" id="1.10.10.10">
    <property type="entry name" value="Winged helix-like DNA-binding domain superfamily/Winged helix DNA-binding domain"/>
    <property type="match status" value="1"/>
</dbReference>
<dbReference type="PIRSF" id="PIRSF021350">
    <property type="entry name" value="UCP021350"/>
    <property type="match status" value="1"/>
</dbReference>
<dbReference type="EMBL" id="VTEU01000017">
    <property type="protein sequence ID" value="TYS53655.1"/>
    <property type="molecule type" value="Genomic_DNA"/>
</dbReference>
<dbReference type="GO" id="GO:0006355">
    <property type="term" value="P:regulation of DNA-templated transcription"/>
    <property type="evidence" value="ECO:0007669"/>
    <property type="project" value="InterPro"/>
</dbReference>
<dbReference type="Pfam" id="PF14493">
    <property type="entry name" value="HTH_40"/>
    <property type="match status" value="1"/>
</dbReference>
<dbReference type="EMBL" id="CP020880">
    <property type="protein sequence ID" value="ART76904.1"/>
    <property type="molecule type" value="Genomic_DNA"/>
</dbReference>
<reference evidence="4 6" key="1">
    <citation type="submission" date="2017-04" db="EMBL/GenBank/DDBJ databases">
        <title>Complete Genome Sequence of the Bacillus horikoshii 20a strain from Cuatro Cienegas, Coahuila, Mexico.</title>
        <authorList>
            <person name="Zarza E."/>
            <person name="Alcaraz L.D."/>
            <person name="Aguilar-Salinas B."/>
            <person name="Islas A."/>
            <person name="Olmedo-Alvarez G."/>
        </authorList>
    </citation>
    <scope>NUCLEOTIDE SEQUENCE [LARGE SCALE GENOMIC DNA]</scope>
    <source>
        <strain evidence="4 6">20a</strain>
    </source>
</reference>
<dbReference type="InterPro" id="IPR036388">
    <property type="entry name" value="WH-like_DNA-bd_sf"/>
</dbReference>
<name>A0A1Y0CPD7_9BACI</name>
<evidence type="ECO:0000256" key="2">
    <source>
        <dbReference type="ARBA" id="ARBA00023163"/>
    </source>
</evidence>
<sequence>MTVGEERCRNLMKSFEYLCLKCLDSFRGERSNSAIYHLFRGKKSSQTIQDANIFSLVNVYGLFPDLNRNFLQQTIHFLQAEQLIREVHSEHYKVTDKGKKQLSDGEKLYYLAPYLNGYAYKDKSLTFWKRYSLLVQTMSNLAGKESTFIPIQYDESIQRWVKNYLLSQNGSSKKQLLNDLFKETNSLLTQLPTNQATVFALKLSGYRHTGNTDEQIAKSLKKDSAWIHVEFQSALHFLIQSLEEKGAASIYNSLFIICRDLLERPLLTETTQKSLKLLHQGLSLPEIANIRRLKESTIEDHVVEIAMQIREFSLIPYVKEEDIAAIQAVIHDLQTHQLRRIKEQLNNHDISYFQIRLVLTRMGDSDEPRHSAGS</sequence>
<evidence type="ECO:0000313" key="4">
    <source>
        <dbReference type="EMBL" id="ART76904.1"/>
    </source>
</evidence>
<keyword evidence="6" id="KW-1185">Reference proteome</keyword>
<dbReference type="Proteomes" id="UP000195573">
    <property type="component" value="Chromosome"/>
</dbReference>
<dbReference type="SUPFAM" id="SSF46785">
    <property type="entry name" value="Winged helix' DNA-binding domain"/>
    <property type="match status" value="1"/>
</dbReference>
<dbReference type="InterPro" id="IPR008308">
    <property type="entry name" value="YpbB-like"/>
</dbReference>
<feature type="domain" description="Helicase Helix-turn-helix" evidence="3">
    <location>
        <begin position="270"/>
        <end position="359"/>
    </location>
</feature>
<keyword evidence="2" id="KW-0804">Transcription</keyword>
<reference evidence="5 7" key="2">
    <citation type="submission" date="2019-08" db="EMBL/GenBank/DDBJ databases">
        <title>Bacillus genomes from the desert of Cuatro Cienegas, Coahuila.</title>
        <authorList>
            <person name="Olmedo-Alvarez G."/>
        </authorList>
    </citation>
    <scope>NUCLEOTIDE SEQUENCE [LARGE SCALE GENOMIC DNA]</scope>
    <source>
        <strain evidence="5 7">CH88_3T</strain>
    </source>
</reference>
<evidence type="ECO:0000313" key="6">
    <source>
        <dbReference type="Proteomes" id="UP000195573"/>
    </source>
</evidence>
<dbReference type="GO" id="GO:0003677">
    <property type="term" value="F:DNA binding"/>
    <property type="evidence" value="ECO:0007669"/>
    <property type="project" value="InterPro"/>
</dbReference>
<dbReference type="KEGG" id="bhk:B4U37_12995"/>
<organism evidence="5 7">
    <name type="scientific">Sutcliffiella horikoshii</name>
    <dbReference type="NCBI Taxonomy" id="79883"/>
    <lineage>
        <taxon>Bacteria</taxon>
        <taxon>Bacillati</taxon>
        <taxon>Bacillota</taxon>
        <taxon>Bacilli</taxon>
        <taxon>Bacillales</taxon>
        <taxon>Bacillaceae</taxon>
        <taxon>Sutcliffiella</taxon>
    </lineage>
</organism>
<gene>
    <name evidence="4" type="ORF">B4U37_12995</name>
    <name evidence="5" type="ORF">FZC74_20580</name>
</gene>
<evidence type="ECO:0000313" key="7">
    <source>
        <dbReference type="Proteomes" id="UP000323393"/>
    </source>
</evidence>
<dbReference type="InterPro" id="IPR016032">
    <property type="entry name" value="Sig_transdc_resp-reg_C-effctor"/>
</dbReference>
<evidence type="ECO:0000256" key="1">
    <source>
        <dbReference type="ARBA" id="ARBA00023015"/>
    </source>
</evidence>
<dbReference type="AlphaFoldDB" id="A0A1Y0CPD7"/>
<evidence type="ECO:0000313" key="5">
    <source>
        <dbReference type="EMBL" id="TYS53655.1"/>
    </source>
</evidence>
<accession>A0A1Y0CPD7</accession>
<keyword evidence="1" id="KW-0805">Transcription regulation</keyword>
<proteinExistence type="predicted"/>
<evidence type="ECO:0000259" key="3">
    <source>
        <dbReference type="Pfam" id="PF14493"/>
    </source>
</evidence>
<protein>
    <submittedName>
        <fullName evidence="5">Rrf2 family transcriptional regulator</fullName>
    </submittedName>
</protein>
<dbReference type="InterPro" id="IPR029491">
    <property type="entry name" value="Helicase_HTH"/>
</dbReference>
<dbReference type="SUPFAM" id="SSF46894">
    <property type="entry name" value="C-terminal effector domain of the bipartite response regulators"/>
    <property type="match status" value="1"/>
</dbReference>